<dbReference type="AlphaFoldDB" id="A0A0T5YVN5"/>
<dbReference type="SUPFAM" id="SSF52540">
    <property type="entry name" value="P-loop containing nucleoside triphosphate hydrolases"/>
    <property type="match status" value="1"/>
</dbReference>
<evidence type="ECO:0000256" key="2">
    <source>
        <dbReference type="ARBA" id="ARBA00022840"/>
    </source>
</evidence>
<dbReference type="InterPro" id="IPR025944">
    <property type="entry name" value="Sigma_54_int_dom_CS"/>
</dbReference>
<dbReference type="EMBL" id="LDXT01000089">
    <property type="protein sequence ID" value="KRT54665.1"/>
    <property type="molecule type" value="Genomic_DNA"/>
</dbReference>
<dbReference type="PANTHER" id="PTHR32071">
    <property type="entry name" value="TRANSCRIPTIONAL REGULATORY PROTEIN"/>
    <property type="match status" value="1"/>
</dbReference>
<dbReference type="FunFam" id="3.40.50.300:FF:000006">
    <property type="entry name" value="DNA-binding transcriptional regulator NtrC"/>
    <property type="match status" value="1"/>
</dbReference>
<dbReference type="GO" id="GO:0043565">
    <property type="term" value="F:sequence-specific DNA binding"/>
    <property type="evidence" value="ECO:0007669"/>
    <property type="project" value="InterPro"/>
</dbReference>
<keyword evidence="8" id="KW-1185">Reference proteome</keyword>
<dbReference type="InterPro" id="IPR025943">
    <property type="entry name" value="Sigma_54_int_dom_ATP-bd_2"/>
</dbReference>
<proteinExistence type="predicted"/>
<keyword evidence="2" id="KW-0067">ATP-binding</keyword>
<evidence type="ECO:0000259" key="6">
    <source>
        <dbReference type="PROSITE" id="PS50045"/>
    </source>
</evidence>
<dbReference type="PROSITE" id="PS00688">
    <property type="entry name" value="SIGMA54_INTERACT_3"/>
    <property type="match status" value="1"/>
</dbReference>
<dbReference type="Gene3D" id="3.40.50.300">
    <property type="entry name" value="P-loop containing nucleotide triphosphate hydrolases"/>
    <property type="match status" value="1"/>
</dbReference>
<dbReference type="PROSITE" id="PS00676">
    <property type="entry name" value="SIGMA54_INTERACT_2"/>
    <property type="match status" value="1"/>
</dbReference>
<keyword evidence="1" id="KW-0547">Nucleotide-binding</keyword>
<dbReference type="PROSITE" id="PS00675">
    <property type="entry name" value="SIGMA54_INTERACT_1"/>
    <property type="match status" value="1"/>
</dbReference>
<dbReference type="InterPro" id="IPR027417">
    <property type="entry name" value="P-loop_NTPase"/>
</dbReference>
<name>A0A0T5YVN5_9GAMM</name>
<keyword evidence="4" id="KW-0238">DNA-binding</keyword>
<evidence type="ECO:0000256" key="3">
    <source>
        <dbReference type="ARBA" id="ARBA00023015"/>
    </source>
</evidence>
<evidence type="ECO:0000256" key="4">
    <source>
        <dbReference type="ARBA" id="ARBA00023125"/>
    </source>
</evidence>
<reference evidence="7 8" key="1">
    <citation type="submission" date="2015-11" db="EMBL/GenBank/DDBJ databases">
        <title>The genome of Candidatus Endoriftia persephone in Ridgeia piscesae and population structure of the North Eastern Pacific vestimentiferan symbionts.</title>
        <authorList>
            <person name="Perez M."/>
            <person name="Juniper K.S."/>
        </authorList>
    </citation>
    <scope>NUCLEOTIDE SEQUENCE [LARGE SCALE GENOMIC DNA]</scope>
    <source>
        <strain evidence="7">Ind11</strain>
    </source>
</reference>
<accession>A0A0T5YVN5</accession>
<dbReference type="OrthoDB" id="9804019at2"/>
<keyword evidence="5" id="KW-0804">Transcription</keyword>
<dbReference type="Pfam" id="PF02954">
    <property type="entry name" value="HTH_8"/>
    <property type="match status" value="1"/>
</dbReference>
<dbReference type="InterPro" id="IPR002197">
    <property type="entry name" value="HTH_Fis"/>
</dbReference>
<dbReference type="RefSeq" id="WP_060528351.1">
    <property type="nucleotide sequence ID" value="NZ_KQ557124.1"/>
</dbReference>
<dbReference type="InterPro" id="IPR058031">
    <property type="entry name" value="AAA_lid_NorR"/>
</dbReference>
<dbReference type="InterPro" id="IPR009057">
    <property type="entry name" value="Homeodomain-like_sf"/>
</dbReference>
<comment type="caution">
    <text evidence="7">The sequence shown here is derived from an EMBL/GenBank/DDBJ whole genome shotgun (WGS) entry which is preliminary data.</text>
</comment>
<evidence type="ECO:0000256" key="5">
    <source>
        <dbReference type="ARBA" id="ARBA00023163"/>
    </source>
</evidence>
<dbReference type="Pfam" id="PF25601">
    <property type="entry name" value="AAA_lid_14"/>
    <property type="match status" value="1"/>
</dbReference>
<dbReference type="InterPro" id="IPR003593">
    <property type="entry name" value="AAA+_ATPase"/>
</dbReference>
<dbReference type="GO" id="GO:0006355">
    <property type="term" value="P:regulation of DNA-templated transcription"/>
    <property type="evidence" value="ECO:0007669"/>
    <property type="project" value="InterPro"/>
</dbReference>
<dbReference type="PRINTS" id="PR01590">
    <property type="entry name" value="HTHFIS"/>
</dbReference>
<organism evidence="7 8">
    <name type="scientific">endosymbiont of Ridgeia piscesae</name>
    <dbReference type="NCBI Taxonomy" id="54398"/>
    <lineage>
        <taxon>Bacteria</taxon>
        <taxon>Pseudomonadati</taxon>
        <taxon>Pseudomonadota</taxon>
        <taxon>Gammaproteobacteria</taxon>
        <taxon>sulfur-oxidizing symbionts</taxon>
    </lineage>
</organism>
<evidence type="ECO:0000313" key="7">
    <source>
        <dbReference type="EMBL" id="KRT54665.1"/>
    </source>
</evidence>
<sequence>MHAIRQNLLGKAPEFLSVLRAMRIVAATDATVLVSGESGTGKELLASALHGCSRRSDGPFLTVNCAALPEQLVESELFGHRKGAFTGAVSDQPGRVQAAAGGTLFLDEISELPLSAQAKLLRFLESGECQAVGKAQPEMVDVRVVAATNRDLAQAVKEGSFRADLYYRLYIVPLELPALRHRSGDIEGLLQGLTDELAEQYKLAPPIYSKTAMKLLRRYSWPGNVRELKNLSERMLILFSDRIIRAENLPLEIREQSRLDGASGRDFVLPDDGLVLDELEANLIQQALGRTSGNRSKAARLLGLSRDTLLYRMKKYAIEL</sequence>
<dbReference type="InterPro" id="IPR002078">
    <property type="entry name" value="Sigma_54_int"/>
</dbReference>
<feature type="domain" description="Sigma-54 factor interaction" evidence="6">
    <location>
        <begin position="8"/>
        <end position="237"/>
    </location>
</feature>
<dbReference type="Gene3D" id="1.10.8.60">
    <property type="match status" value="1"/>
</dbReference>
<dbReference type="SUPFAM" id="SSF46689">
    <property type="entry name" value="Homeodomain-like"/>
    <property type="match status" value="1"/>
</dbReference>
<dbReference type="Gene3D" id="1.10.10.60">
    <property type="entry name" value="Homeodomain-like"/>
    <property type="match status" value="1"/>
</dbReference>
<dbReference type="SMART" id="SM00382">
    <property type="entry name" value="AAA"/>
    <property type="match status" value="1"/>
</dbReference>
<dbReference type="PROSITE" id="PS50045">
    <property type="entry name" value="SIGMA54_INTERACT_4"/>
    <property type="match status" value="1"/>
</dbReference>
<keyword evidence="3" id="KW-0805">Transcription regulation</keyword>
<gene>
    <name evidence="7" type="ORF">Ga0074115_10877</name>
</gene>
<dbReference type="GO" id="GO:0005524">
    <property type="term" value="F:ATP binding"/>
    <property type="evidence" value="ECO:0007669"/>
    <property type="project" value="UniProtKB-KW"/>
</dbReference>
<dbReference type="InterPro" id="IPR025662">
    <property type="entry name" value="Sigma_54_int_dom_ATP-bd_1"/>
</dbReference>
<evidence type="ECO:0000256" key="1">
    <source>
        <dbReference type="ARBA" id="ARBA00022741"/>
    </source>
</evidence>
<protein>
    <submittedName>
        <fullName evidence="7">Sigma-54 interaction domain/Bacterial regulatory protein, Fis family</fullName>
    </submittedName>
</protein>
<evidence type="ECO:0000313" key="8">
    <source>
        <dbReference type="Proteomes" id="UP000051634"/>
    </source>
</evidence>
<dbReference type="Pfam" id="PF00158">
    <property type="entry name" value="Sigma54_activat"/>
    <property type="match status" value="1"/>
</dbReference>
<dbReference type="CDD" id="cd00009">
    <property type="entry name" value="AAA"/>
    <property type="match status" value="1"/>
</dbReference>
<dbReference type="Proteomes" id="UP000051634">
    <property type="component" value="Unassembled WGS sequence"/>
</dbReference>